<dbReference type="PROSITE" id="PS51462">
    <property type="entry name" value="NUDIX"/>
    <property type="match status" value="1"/>
</dbReference>
<dbReference type="Proteomes" id="UP000316759">
    <property type="component" value="Unassembled WGS sequence"/>
</dbReference>
<keyword evidence="3" id="KW-1185">Reference proteome</keyword>
<dbReference type="SUPFAM" id="SSF55811">
    <property type="entry name" value="Nudix"/>
    <property type="match status" value="1"/>
</dbReference>
<gene>
    <name evidence="2" type="ORF">FGIG_03076</name>
</gene>
<organism evidence="2 3">
    <name type="scientific">Fasciola gigantica</name>
    <name type="common">Giant liver fluke</name>
    <dbReference type="NCBI Taxonomy" id="46835"/>
    <lineage>
        <taxon>Eukaryota</taxon>
        <taxon>Metazoa</taxon>
        <taxon>Spiralia</taxon>
        <taxon>Lophotrochozoa</taxon>
        <taxon>Platyhelminthes</taxon>
        <taxon>Trematoda</taxon>
        <taxon>Digenea</taxon>
        <taxon>Plagiorchiida</taxon>
        <taxon>Echinostomata</taxon>
        <taxon>Echinostomatoidea</taxon>
        <taxon>Fasciolidae</taxon>
        <taxon>Fasciola</taxon>
    </lineage>
</organism>
<reference evidence="2 3" key="1">
    <citation type="submission" date="2019-04" db="EMBL/GenBank/DDBJ databases">
        <title>Annotation for the trematode Fasciola gigantica.</title>
        <authorList>
            <person name="Choi Y.-J."/>
        </authorList>
    </citation>
    <scope>NUCLEOTIDE SEQUENCE [LARGE SCALE GENOMIC DNA]</scope>
    <source>
        <strain evidence="2">Uganda_cow_1</strain>
    </source>
</reference>
<comment type="caution">
    <text evidence="2">The sequence shown here is derived from an EMBL/GenBank/DDBJ whole genome shotgun (WGS) entry which is preliminary data.</text>
</comment>
<dbReference type="Gene3D" id="3.90.79.10">
    <property type="entry name" value="Nucleoside Triphosphate Pyrophosphohydrolase"/>
    <property type="match status" value="1"/>
</dbReference>
<dbReference type="STRING" id="46835.A0A504YYY4"/>
<dbReference type="AlphaFoldDB" id="A0A504YYY4"/>
<dbReference type="InterPro" id="IPR039989">
    <property type="entry name" value="NUDT9"/>
</dbReference>
<dbReference type="CDD" id="cd03670">
    <property type="entry name" value="NUDIX_ADPRase_Nudt9"/>
    <property type="match status" value="1"/>
</dbReference>
<dbReference type="EMBL" id="SUNJ01006177">
    <property type="protein sequence ID" value="TPP63018.1"/>
    <property type="molecule type" value="Genomic_DNA"/>
</dbReference>
<name>A0A504YYY4_FASGI</name>
<dbReference type="InterPro" id="IPR015797">
    <property type="entry name" value="NUDIX_hydrolase-like_dom_sf"/>
</dbReference>
<evidence type="ECO:0000313" key="2">
    <source>
        <dbReference type="EMBL" id="TPP63018.1"/>
    </source>
</evidence>
<accession>A0A504YYY4</accession>
<dbReference type="PANTHER" id="PTHR13030">
    <property type="entry name" value="NUDIX HYDROLASE"/>
    <property type="match status" value="1"/>
</dbReference>
<dbReference type="Pfam" id="PF25969">
    <property type="entry name" value="NUDT9_N"/>
    <property type="match status" value="1"/>
</dbReference>
<proteinExistence type="predicted"/>
<evidence type="ECO:0000313" key="3">
    <source>
        <dbReference type="Proteomes" id="UP000316759"/>
    </source>
</evidence>
<sequence length="298" mass="33990">MYARHSALCTFSKMSTAASLHSKCRNSAYPRADGLQRAVVPDDHVDWRVRWDDYKPISYTHPKVHGKPWADPDIEVQRDIVLHFNQLDGKVDRSSFTGLYQLDKRGLPLNPRGRTGITGRGALGRWGPNHAADPVVTRWKTNANGERCFDPDSKRFILQFVAIQRGCGEWALPGGMVDPGETCTDTLKREFGEEAMNINEATPEELDHIKQLISEFFQNGDEVYRGYVDDPRNTDNAWMETVAVNFHDETGQKIAKFNLKAGDDARNVRWMDVDSELNLYANHREFIKLVAVKRNAKW</sequence>
<dbReference type="OrthoDB" id="9972248at2759"/>
<protein>
    <submittedName>
        <fullName evidence="2">Nudix (Nucleoside diphosphate linked moiety X)-type motif 9</fullName>
    </submittedName>
</protein>
<dbReference type="InterPro" id="IPR000086">
    <property type="entry name" value="NUDIX_hydrolase_dom"/>
</dbReference>
<feature type="domain" description="Nudix hydrolase" evidence="1">
    <location>
        <begin position="139"/>
        <end position="293"/>
    </location>
</feature>
<evidence type="ECO:0000259" key="1">
    <source>
        <dbReference type="PROSITE" id="PS51462"/>
    </source>
</evidence>
<dbReference type="GO" id="GO:0047631">
    <property type="term" value="F:ADP-ribose diphosphatase activity"/>
    <property type="evidence" value="ECO:0007669"/>
    <property type="project" value="InterPro"/>
</dbReference>
<dbReference type="Pfam" id="PF00293">
    <property type="entry name" value="NUDIX"/>
    <property type="match status" value="1"/>
</dbReference>
<dbReference type="PANTHER" id="PTHR13030:SF8">
    <property type="entry name" value="ADP-RIBOSE PYROPHOSPHATASE, MITOCHONDRIAL"/>
    <property type="match status" value="1"/>
</dbReference>
<dbReference type="FunFam" id="3.90.79.10:FF:000021">
    <property type="entry name" value="ADP-ribose pyrophosphatase, mitochondrial isoform X1"/>
    <property type="match status" value="1"/>
</dbReference>